<feature type="compositionally biased region" description="Low complexity" evidence="1">
    <location>
        <begin position="436"/>
        <end position="460"/>
    </location>
</feature>
<feature type="domain" description="Mce/MlaD" evidence="2">
    <location>
        <begin position="61"/>
        <end position="137"/>
    </location>
</feature>
<feature type="domain" description="Mammalian cell entry C-terminal" evidence="3">
    <location>
        <begin position="144"/>
        <end position="313"/>
    </location>
</feature>
<protein>
    <recommendedName>
        <fullName evidence="6">Phospholipid/cholesterol/gamma-HCH transport system substrate-binding protein</fullName>
    </recommendedName>
</protein>
<evidence type="ECO:0000313" key="4">
    <source>
        <dbReference type="EMBL" id="GIH18426.1"/>
    </source>
</evidence>
<evidence type="ECO:0000256" key="1">
    <source>
        <dbReference type="SAM" id="MobiDB-lite"/>
    </source>
</evidence>
<evidence type="ECO:0000313" key="5">
    <source>
        <dbReference type="Proteomes" id="UP000642748"/>
    </source>
</evidence>
<accession>A0A8J3R1D7</accession>
<proteinExistence type="predicted"/>
<organism evidence="4 5">
    <name type="scientific">Rugosimonospora africana</name>
    <dbReference type="NCBI Taxonomy" id="556532"/>
    <lineage>
        <taxon>Bacteria</taxon>
        <taxon>Bacillati</taxon>
        <taxon>Actinomycetota</taxon>
        <taxon>Actinomycetes</taxon>
        <taxon>Micromonosporales</taxon>
        <taxon>Micromonosporaceae</taxon>
        <taxon>Rugosimonospora</taxon>
    </lineage>
</organism>
<dbReference type="NCBIfam" id="TIGR00996">
    <property type="entry name" value="Mtu_fam_mce"/>
    <property type="match status" value="1"/>
</dbReference>
<dbReference type="InterPro" id="IPR052336">
    <property type="entry name" value="MlaD_Phospholipid_Transporter"/>
</dbReference>
<comment type="caution">
    <text evidence="4">The sequence shown here is derived from an EMBL/GenBank/DDBJ whole genome shotgun (WGS) entry which is preliminary data.</text>
</comment>
<dbReference type="PANTHER" id="PTHR33371:SF15">
    <property type="entry name" value="LIPOPROTEIN LPRN"/>
    <property type="match status" value="1"/>
</dbReference>
<dbReference type="Pfam" id="PF02470">
    <property type="entry name" value="MlaD"/>
    <property type="match status" value="1"/>
</dbReference>
<dbReference type="GO" id="GO:0005576">
    <property type="term" value="C:extracellular region"/>
    <property type="evidence" value="ECO:0007669"/>
    <property type="project" value="TreeGrafter"/>
</dbReference>
<evidence type="ECO:0000259" key="2">
    <source>
        <dbReference type="Pfam" id="PF02470"/>
    </source>
</evidence>
<keyword evidence="5" id="KW-1185">Reference proteome</keyword>
<reference evidence="4" key="1">
    <citation type="submission" date="2021-01" db="EMBL/GenBank/DDBJ databases">
        <title>Whole genome shotgun sequence of Rugosimonospora africana NBRC 104875.</title>
        <authorList>
            <person name="Komaki H."/>
            <person name="Tamura T."/>
        </authorList>
    </citation>
    <scope>NUCLEOTIDE SEQUENCE</scope>
    <source>
        <strain evidence="4">NBRC 104875</strain>
    </source>
</reference>
<dbReference type="Pfam" id="PF11887">
    <property type="entry name" value="Mce4_CUP1"/>
    <property type="match status" value="1"/>
</dbReference>
<sequence length="467" mass="46635">MRRRAADRPAHVAGARVAGVRGVAACATVLLAAAVAGCGSGDFAGAYNLPLPGGADLGGHPYRVVADFADVLDLVPQAAVKVNDVAVGRVEKIDLPAGGWTARVTMLVNGDVHLPANAEAHLELSSLLGEKYVQLIAPDGASGTLSNGDEIPLARTNRNPEVEEVLGALSLLLNGGGIDQLHTITTQLNDAMSGNEPQIHSMLQQIQTLASNLDAHRSDITAALDALNRLSATLAARDQQIGTVLDSLAPGLAVLNQQREQLVTMLQSLDRLSGVAVDVINRSKDDFVADLQSLAPILRQLANAGQALPQALQVLLTYPFSDAVLDDIKGDYLNVYLSVSAIPGTQIVAPLVPDALLNPSGATAGVQGGTPSGAASPSVPPPLPLPPVSPTAGAPATSPTAPGSAPGSSAPGSSAPGSSVPGSPTGSAPGAPPGSPSDSPSGSGAPASPSAGSLSSAGVPDSVSPEG</sequence>
<feature type="region of interest" description="Disordered" evidence="1">
    <location>
        <begin position="362"/>
        <end position="467"/>
    </location>
</feature>
<evidence type="ECO:0000259" key="3">
    <source>
        <dbReference type="Pfam" id="PF11887"/>
    </source>
</evidence>
<dbReference type="InterPro" id="IPR005693">
    <property type="entry name" value="Mce"/>
</dbReference>
<dbReference type="AlphaFoldDB" id="A0A8J3R1D7"/>
<dbReference type="Proteomes" id="UP000642748">
    <property type="component" value="Unassembled WGS sequence"/>
</dbReference>
<feature type="compositionally biased region" description="Low complexity" evidence="1">
    <location>
        <begin position="390"/>
        <end position="429"/>
    </location>
</feature>
<feature type="compositionally biased region" description="Pro residues" evidence="1">
    <location>
        <begin position="378"/>
        <end position="389"/>
    </location>
</feature>
<name>A0A8J3R1D7_9ACTN</name>
<dbReference type="PANTHER" id="PTHR33371">
    <property type="entry name" value="INTERMEMBRANE PHOSPHOLIPID TRANSPORT SYSTEM BINDING PROTEIN MLAD-RELATED"/>
    <property type="match status" value="1"/>
</dbReference>
<dbReference type="InterPro" id="IPR003399">
    <property type="entry name" value="Mce/MlaD"/>
</dbReference>
<evidence type="ECO:0008006" key="6">
    <source>
        <dbReference type="Google" id="ProtNLM"/>
    </source>
</evidence>
<gene>
    <name evidence="4" type="ORF">Raf01_65980</name>
</gene>
<dbReference type="EMBL" id="BONZ01000067">
    <property type="protein sequence ID" value="GIH18426.1"/>
    <property type="molecule type" value="Genomic_DNA"/>
</dbReference>
<dbReference type="InterPro" id="IPR024516">
    <property type="entry name" value="Mce_C"/>
</dbReference>